<name>A0A0C9XJJ0_9AGAR</name>
<feature type="transmembrane region" description="Helical" evidence="1">
    <location>
        <begin position="39"/>
        <end position="58"/>
    </location>
</feature>
<proteinExistence type="predicted"/>
<gene>
    <name evidence="2" type="ORF">K443DRAFT_6711</name>
</gene>
<reference evidence="3" key="2">
    <citation type="submission" date="2015-01" db="EMBL/GenBank/DDBJ databases">
        <title>Evolutionary Origins and Diversification of the Mycorrhizal Mutualists.</title>
        <authorList>
            <consortium name="DOE Joint Genome Institute"/>
            <consortium name="Mycorrhizal Genomics Consortium"/>
            <person name="Kohler A."/>
            <person name="Kuo A."/>
            <person name="Nagy L.G."/>
            <person name="Floudas D."/>
            <person name="Copeland A."/>
            <person name="Barry K.W."/>
            <person name="Cichocki N."/>
            <person name="Veneault-Fourrey C."/>
            <person name="LaButti K."/>
            <person name="Lindquist E.A."/>
            <person name="Lipzen A."/>
            <person name="Lundell T."/>
            <person name="Morin E."/>
            <person name="Murat C."/>
            <person name="Riley R."/>
            <person name="Ohm R."/>
            <person name="Sun H."/>
            <person name="Tunlid A."/>
            <person name="Henrissat B."/>
            <person name="Grigoriev I.V."/>
            <person name="Hibbett D.S."/>
            <person name="Martin F."/>
        </authorList>
    </citation>
    <scope>NUCLEOTIDE SEQUENCE [LARGE SCALE GENOMIC DNA]</scope>
    <source>
        <strain evidence="3">LaAM-08-1</strain>
    </source>
</reference>
<accession>A0A0C9XJJ0</accession>
<keyword evidence="3" id="KW-1185">Reference proteome</keyword>
<protein>
    <submittedName>
        <fullName evidence="2">Uncharacterized protein</fullName>
    </submittedName>
</protein>
<sequence>MAEVTNTLYVGKDMDKNTISGSPAQNFKSVKPSMTAGSFFPWGFDTLGAQTLLIFIAFS</sequence>
<keyword evidence="1" id="KW-0472">Membrane</keyword>
<dbReference type="AlphaFoldDB" id="A0A0C9XJJ0"/>
<organism evidence="2 3">
    <name type="scientific">Laccaria amethystina LaAM-08-1</name>
    <dbReference type="NCBI Taxonomy" id="1095629"/>
    <lineage>
        <taxon>Eukaryota</taxon>
        <taxon>Fungi</taxon>
        <taxon>Dikarya</taxon>
        <taxon>Basidiomycota</taxon>
        <taxon>Agaricomycotina</taxon>
        <taxon>Agaricomycetes</taxon>
        <taxon>Agaricomycetidae</taxon>
        <taxon>Agaricales</taxon>
        <taxon>Agaricineae</taxon>
        <taxon>Hydnangiaceae</taxon>
        <taxon>Laccaria</taxon>
    </lineage>
</organism>
<dbReference type="EMBL" id="KN838603">
    <property type="protein sequence ID" value="KIK01644.1"/>
    <property type="molecule type" value="Genomic_DNA"/>
</dbReference>
<keyword evidence="1" id="KW-1133">Transmembrane helix</keyword>
<dbReference type="Proteomes" id="UP000054477">
    <property type="component" value="Unassembled WGS sequence"/>
</dbReference>
<evidence type="ECO:0000313" key="2">
    <source>
        <dbReference type="EMBL" id="KIK01644.1"/>
    </source>
</evidence>
<keyword evidence="1" id="KW-0812">Transmembrane</keyword>
<evidence type="ECO:0000313" key="3">
    <source>
        <dbReference type="Proteomes" id="UP000054477"/>
    </source>
</evidence>
<reference evidence="2 3" key="1">
    <citation type="submission" date="2014-04" db="EMBL/GenBank/DDBJ databases">
        <authorList>
            <consortium name="DOE Joint Genome Institute"/>
            <person name="Kuo A."/>
            <person name="Kohler A."/>
            <person name="Nagy L.G."/>
            <person name="Floudas D."/>
            <person name="Copeland A."/>
            <person name="Barry K.W."/>
            <person name="Cichocki N."/>
            <person name="Veneault-Fourrey C."/>
            <person name="LaButti K."/>
            <person name="Lindquist E.A."/>
            <person name="Lipzen A."/>
            <person name="Lundell T."/>
            <person name="Morin E."/>
            <person name="Murat C."/>
            <person name="Sun H."/>
            <person name="Tunlid A."/>
            <person name="Henrissat B."/>
            <person name="Grigoriev I.V."/>
            <person name="Hibbett D.S."/>
            <person name="Martin F."/>
            <person name="Nordberg H.P."/>
            <person name="Cantor M.N."/>
            <person name="Hua S.X."/>
        </authorList>
    </citation>
    <scope>NUCLEOTIDE SEQUENCE [LARGE SCALE GENOMIC DNA]</scope>
    <source>
        <strain evidence="2 3">LaAM-08-1</strain>
    </source>
</reference>
<dbReference type="HOGENOM" id="CLU_2961176_0_0_1"/>
<evidence type="ECO:0000256" key="1">
    <source>
        <dbReference type="SAM" id="Phobius"/>
    </source>
</evidence>